<dbReference type="CDD" id="cd00347">
    <property type="entry name" value="Flavin_utilizing_monoxygenases"/>
    <property type="match status" value="1"/>
</dbReference>
<dbReference type="SUPFAM" id="SSF51679">
    <property type="entry name" value="Bacterial luciferase-like"/>
    <property type="match status" value="1"/>
</dbReference>
<dbReference type="InterPro" id="IPR019949">
    <property type="entry name" value="CmoO-like"/>
</dbReference>
<dbReference type="Pfam" id="PF00296">
    <property type="entry name" value="Bac_luciferase"/>
    <property type="match status" value="1"/>
</dbReference>
<accession>A0ABV8H1S6</accession>
<dbReference type="RefSeq" id="WP_379497383.1">
    <property type="nucleotide sequence ID" value="NZ_JBHSAO010000010.1"/>
</dbReference>
<dbReference type="Proteomes" id="UP001595772">
    <property type="component" value="Unassembled WGS sequence"/>
</dbReference>
<comment type="similarity">
    <text evidence="1">To bacterial alkanal monooxygenase alpha and beta chains.</text>
</comment>
<keyword evidence="4" id="KW-1185">Reference proteome</keyword>
<proteinExistence type="predicted"/>
<dbReference type="Gene3D" id="3.20.20.30">
    <property type="entry name" value="Luciferase-like domain"/>
    <property type="match status" value="1"/>
</dbReference>
<dbReference type="NCBIfam" id="TIGR03558">
    <property type="entry name" value="oxido_grp_1"/>
    <property type="match status" value="1"/>
</dbReference>
<dbReference type="GO" id="GO:0016491">
    <property type="term" value="F:oxidoreductase activity"/>
    <property type="evidence" value="ECO:0007669"/>
    <property type="project" value="UniProtKB-KW"/>
</dbReference>
<evidence type="ECO:0000313" key="4">
    <source>
        <dbReference type="Proteomes" id="UP001595772"/>
    </source>
</evidence>
<organism evidence="3 4">
    <name type="scientific">Oceanobacillus longus</name>
    <dbReference type="NCBI Taxonomy" id="930120"/>
    <lineage>
        <taxon>Bacteria</taxon>
        <taxon>Bacillati</taxon>
        <taxon>Bacillota</taxon>
        <taxon>Bacilli</taxon>
        <taxon>Bacillales</taxon>
        <taxon>Bacillaceae</taxon>
        <taxon>Oceanobacillus</taxon>
    </lineage>
</organism>
<gene>
    <name evidence="3" type="ORF">ACFOUV_13875</name>
</gene>
<evidence type="ECO:0000256" key="1">
    <source>
        <dbReference type="ARBA" id="ARBA00007789"/>
    </source>
</evidence>
<comment type="caution">
    <text evidence="3">The sequence shown here is derived from an EMBL/GenBank/DDBJ whole genome shotgun (WGS) entry which is preliminary data.</text>
</comment>
<dbReference type="EC" id="1.-.-.-" evidence="3"/>
<name>A0ABV8H1S6_9BACI</name>
<dbReference type="InterPro" id="IPR036661">
    <property type="entry name" value="Luciferase-like_sf"/>
</dbReference>
<dbReference type="InterPro" id="IPR050766">
    <property type="entry name" value="Bact_Lucif_Oxidored"/>
</dbReference>
<dbReference type="PANTHER" id="PTHR30137:SF19">
    <property type="entry name" value="LUCIFERASE-LIKE MONOOXYGENASE"/>
    <property type="match status" value="1"/>
</dbReference>
<dbReference type="InterPro" id="IPR011251">
    <property type="entry name" value="Luciferase-like_dom"/>
</dbReference>
<evidence type="ECO:0000313" key="3">
    <source>
        <dbReference type="EMBL" id="MFC4024887.1"/>
    </source>
</evidence>
<reference evidence="4" key="1">
    <citation type="journal article" date="2019" name="Int. J. Syst. Evol. Microbiol.">
        <title>The Global Catalogue of Microorganisms (GCM) 10K type strain sequencing project: providing services to taxonomists for standard genome sequencing and annotation.</title>
        <authorList>
            <consortium name="The Broad Institute Genomics Platform"/>
            <consortium name="The Broad Institute Genome Sequencing Center for Infectious Disease"/>
            <person name="Wu L."/>
            <person name="Ma J."/>
        </authorList>
    </citation>
    <scope>NUCLEOTIDE SEQUENCE [LARGE SCALE GENOMIC DNA]</scope>
    <source>
        <strain evidence="4">IBRC-M 10703</strain>
    </source>
</reference>
<keyword evidence="3" id="KW-0560">Oxidoreductase</keyword>
<dbReference type="EMBL" id="JBHSAO010000010">
    <property type="protein sequence ID" value="MFC4024887.1"/>
    <property type="molecule type" value="Genomic_DNA"/>
</dbReference>
<feature type="domain" description="Luciferase-like" evidence="2">
    <location>
        <begin position="19"/>
        <end position="300"/>
    </location>
</feature>
<evidence type="ECO:0000259" key="2">
    <source>
        <dbReference type="Pfam" id="PF00296"/>
    </source>
</evidence>
<sequence length="340" mass="38172">MVFLNILDYALIDEGSNARDALGQTTELARYADELGYHRYWVPEQHNALSIASSAPEMLMMHLAAATKSIRVGSGGVMIPHYSPYKIAENFRMLEALHPARIDLGIGNSTGGRIVSKVLNEEKEERLPYEQQVTDIQKYLTGETNQEHRFQNLIATPVTETLPEIWMLGAGGKSTKIATEYGTAYSYAHFIKPSEVGADIIATYRKNFKASVFHEKPNVSISVFVVIAETKEEAEELSKAFDLWMASLETAKNPPYFPSVETAKKRQYSSLEKQKINQIRKRMIVGNPAHVKEEILKLAEFYQADEVTLIPNFPGAANRMKGIQLLADAFKLRDKQKSAQ</sequence>
<protein>
    <submittedName>
        <fullName evidence="3">LLM class flavin-dependent oxidoreductase</fullName>
        <ecNumber evidence="3">1.-.-.-</ecNumber>
    </submittedName>
</protein>
<dbReference type="PANTHER" id="PTHR30137">
    <property type="entry name" value="LUCIFERASE-LIKE MONOOXYGENASE"/>
    <property type="match status" value="1"/>
</dbReference>